<keyword evidence="1" id="KW-1133">Transmembrane helix</keyword>
<sequence length="74" mass="7644">MDSDLALVVGLVVAVFSVPAVISALSERRAPRVAAIVLIVGGGLVAWSVSQKPGGYTLGEIPDVIVRVVGRYVN</sequence>
<evidence type="ECO:0008006" key="4">
    <source>
        <dbReference type="Google" id="ProtNLM"/>
    </source>
</evidence>
<proteinExistence type="predicted"/>
<name>A0AAE3WBR6_9RHOB</name>
<reference evidence="2" key="1">
    <citation type="submission" date="2022-07" db="EMBL/GenBank/DDBJ databases">
        <authorList>
            <person name="Otstavnykh N."/>
            <person name="Isaeva M."/>
            <person name="Bystritskaya E."/>
        </authorList>
    </citation>
    <scope>NUCLEOTIDE SEQUENCE</scope>
    <source>
        <strain evidence="2">KCTC 52189</strain>
    </source>
</reference>
<comment type="caution">
    <text evidence="2">The sequence shown here is derived from an EMBL/GenBank/DDBJ whole genome shotgun (WGS) entry which is preliminary data.</text>
</comment>
<dbReference type="AlphaFoldDB" id="A0AAE3WBR6"/>
<evidence type="ECO:0000313" key="2">
    <source>
        <dbReference type="EMBL" id="MDQ2089787.1"/>
    </source>
</evidence>
<keyword evidence="1" id="KW-0812">Transmembrane</keyword>
<gene>
    <name evidence="2" type="ORF">NO357_07745</name>
</gene>
<dbReference type="EMBL" id="JANHAX010000002">
    <property type="protein sequence ID" value="MDQ2089787.1"/>
    <property type="molecule type" value="Genomic_DNA"/>
</dbReference>
<dbReference type="Proteomes" id="UP001226762">
    <property type="component" value="Unassembled WGS sequence"/>
</dbReference>
<feature type="transmembrane region" description="Helical" evidence="1">
    <location>
        <begin position="6"/>
        <end position="26"/>
    </location>
</feature>
<keyword evidence="3" id="KW-1185">Reference proteome</keyword>
<keyword evidence="1" id="KW-0472">Membrane</keyword>
<organism evidence="2 3">
    <name type="scientific">Marimonas arenosa</name>
    <dbReference type="NCBI Taxonomy" id="1795305"/>
    <lineage>
        <taxon>Bacteria</taxon>
        <taxon>Pseudomonadati</taxon>
        <taxon>Pseudomonadota</taxon>
        <taxon>Alphaproteobacteria</taxon>
        <taxon>Rhodobacterales</taxon>
        <taxon>Paracoccaceae</taxon>
        <taxon>Marimonas</taxon>
    </lineage>
</organism>
<evidence type="ECO:0000256" key="1">
    <source>
        <dbReference type="SAM" id="Phobius"/>
    </source>
</evidence>
<dbReference type="RefSeq" id="WP_306735057.1">
    <property type="nucleotide sequence ID" value="NZ_JANHAX010000002.1"/>
</dbReference>
<protein>
    <recommendedName>
        <fullName evidence="4">50S ribosomal protein L35</fullName>
    </recommendedName>
</protein>
<accession>A0AAE3WBR6</accession>
<feature type="transmembrane region" description="Helical" evidence="1">
    <location>
        <begin position="33"/>
        <end position="50"/>
    </location>
</feature>
<evidence type="ECO:0000313" key="3">
    <source>
        <dbReference type="Proteomes" id="UP001226762"/>
    </source>
</evidence>
<reference evidence="2" key="2">
    <citation type="submission" date="2023-02" db="EMBL/GenBank/DDBJ databases">
        <title>'Rhodoalgimonas zhirmunskyi' gen. nov., isolated from a red alga.</title>
        <authorList>
            <person name="Nedashkovskaya O.I."/>
            <person name="Otstavnykh N.Y."/>
            <person name="Bystritskaya E.P."/>
            <person name="Balabanova L.A."/>
            <person name="Isaeva M.P."/>
        </authorList>
    </citation>
    <scope>NUCLEOTIDE SEQUENCE</scope>
    <source>
        <strain evidence="2">KCTC 52189</strain>
    </source>
</reference>